<accession>A0ABV9DIY1</accession>
<keyword evidence="2" id="KW-1185">Reference proteome</keyword>
<dbReference type="Proteomes" id="UP001595989">
    <property type="component" value="Unassembled WGS sequence"/>
</dbReference>
<dbReference type="InterPro" id="IPR019644">
    <property type="entry name" value="DUF2508"/>
</dbReference>
<protein>
    <submittedName>
        <fullName evidence="1">YaaL family protein</fullName>
    </submittedName>
</protein>
<gene>
    <name evidence="1" type="ORF">ACFO3D_09935</name>
</gene>
<proteinExistence type="predicted"/>
<dbReference type="RefSeq" id="WP_390295337.1">
    <property type="nucleotide sequence ID" value="NZ_JBHSFU010000004.1"/>
</dbReference>
<evidence type="ECO:0000313" key="2">
    <source>
        <dbReference type="Proteomes" id="UP001595989"/>
    </source>
</evidence>
<comment type="caution">
    <text evidence="1">The sequence shown here is derived from an EMBL/GenBank/DDBJ whole genome shotgun (WGS) entry which is preliminary data.</text>
</comment>
<dbReference type="EMBL" id="JBHSFU010000004">
    <property type="protein sequence ID" value="MFC4558527.1"/>
    <property type="molecule type" value="Genomic_DNA"/>
</dbReference>
<reference evidence="2" key="1">
    <citation type="journal article" date="2019" name="Int. J. Syst. Evol. Microbiol.">
        <title>The Global Catalogue of Microorganisms (GCM) 10K type strain sequencing project: providing services to taxonomists for standard genome sequencing and annotation.</title>
        <authorList>
            <consortium name="The Broad Institute Genomics Platform"/>
            <consortium name="The Broad Institute Genome Sequencing Center for Infectious Disease"/>
            <person name="Wu L."/>
            <person name="Ma J."/>
        </authorList>
    </citation>
    <scope>NUCLEOTIDE SEQUENCE [LARGE SCALE GENOMIC DNA]</scope>
    <source>
        <strain evidence="2">CGMCC 4.7426</strain>
    </source>
</reference>
<evidence type="ECO:0000313" key="1">
    <source>
        <dbReference type="EMBL" id="MFC4558527.1"/>
    </source>
</evidence>
<name>A0ABV9DIY1_9BACI</name>
<sequence length="70" mass="8582">MGRKIKTRVDEQLLDSIFILEHEWKQIQSIMDRSIEPSEDGMFKENLAQAKYLYLLREARRRKIRAIRYR</sequence>
<organism evidence="1 2">
    <name type="scientific">Virgibacillus kekensis</name>
    <dbReference type="NCBI Taxonomy" id="202261"/>
    <lineage>
        <taxon>Bacteria</taxon>
        <taxon>Bacillati</taxon>
        <taxon>Bacillota</taxon>
        <taxon>Bacilli</taxon>
        <taxon>Bacillales</taxon>
        <taxon>Bacillaceae</taxon>
        <taxon>Virgibacillus</taxon>
    </lineage>
</organism>
<dbReference type="Pfam" id="PF10704">
    <property type="entry name" value="DUF2508"/>
    <property type="match status" value="1"/>
</dbReference>